<keyword evidence="4" id="KW-1185">Reference proteome</keyword>
<protein>
    <submittedName>
        <fullName evidence="5">Uncharacterized protein LOC113797815 isoform X2</fullName>
    </submittedName>
</protein>
<dbReference type="GO" id="GO:0006412">
    <property type="term" value="P:translation"/>
    <property type="evidence" value="ECO:0007669"/>
    <property type="project" value="InterPro"/>
</dbReference>
<keyword evidence="2" id="KW-0689">Ribosomal protein</keyword>
<dbReference type="InterPro" id="IPR001971">
    <property type="entry name" value="Ribosomal_uS11"/>
</dbReference>
<dbReference type="GO" id="GO:0005840">
    <property type="term" value="C:ribosome"/>
    <property type="evidence" value="ECO:0007669"/>
    <property type="project" value="UniProtKB-KW"/>
</dbReference>
<reference evidence="5" key="1">
    <citation type="submission" date="2025-08" db="UniProtKB">
        <authorList>
            <consortium name="RefSeq"/>
        </authorList>
    </citation>
    <scope>IDENTIFICATION</scope>
    <source>
        <strain evidence="5">Airmid</strain>
    </source>
</reference>
<evidence type="ECO:0000256" key="3">
    <source>
        <dbReference type="ARBA" id="ARBA00023274"/>
    </source>
</evidence>
<name>A0A6P6YEZ9_DERPT</name>
<comment type="similarity">
    <text evidence="1">Belongs to the universal ribosomal protein uS11 family.</text>
</comment>
<organism evidence="4 5">
    <name type="scientific">Dermatophagoides pteronyssinus</name>
    <name type="common">European house dust mite</name>
    <dbReference type="NCBI Taxonomy" id="6956"/>
    <lineage>
        <taxon>Eukaryota</taxon>
        <taxon>Metazoa</taxon>
        <taxon>Ecdysozoa</taxon>
        <taxon>Arthropoda</taxon>
        <taxon>Chelicerata</taxon>
        <taxon>Arachnida</taxon>
        <taxon>Acari</taxon>
        <taxon>Acariformes</taxon>
        <taxon>Sarcoptiformes</taxon>
        <taxon>Astigmata</taxon>
        <taxon>Psoroptidia</taxon>
        <taxon>Analgoidea</taxon>
        <taxon>Pyroglyphidae</taxon>
        <taxon>Dermatophagoidinae</taxon>
        <taxon>Dermatophagoides</taxon>
    </lineage>
</organism>
<proteinExistence type="inferred from homology"/>
<gene>
    <name evidence="5" type="primary">LOC113797815</name>
</gene>
<keyword evidence="3" id="KW-0687">Ribonucleoprotein</keyword>
<dbReference type="AlphaFoldDB" id="A0A6P6YEZ9"/>
<dbReference type="SUPFAM" id="SSF53137">
    <property type="entry name" value="Translational machinery components"/>
    <property type="match status" value="1"/>
</dbReference>
<dbReference type="GO" id="GO:1990904">
    <property type="term" value="C:ribonucleoprotein complex"/>
    <property type="evidence" value="ECO:0007669"/>
    <property type="project" value="UniProtKB-KW"/>
</dbReference>
<dbReference type="RefSeq" id="XP_027204058.1">
    <property type="nucleotide sequence ID" value="XM_027348257.1"/>
</dbReference>
<evidence type="ECO:0000256" key="2">
    <source>
        <dbReference type="ARBA" id="ARBA00022980"/>
    </source>
</evidence>
<evidence type="ECO:0000313" key="4">
    <source>
        <dbReference type="Proteomes" id="UP000515146"/>
    </source>
</evidence>
<dbReference type="Gene3D" id="3.30.420.80">
    <property type="entry name" value="Ribosomal protein S11"/>
    <property type="match status" value="2"/>
</dbReference>
<sequence>MFRSFFQTQLRSIHTSRSLWKAEDKRLMLKSMPKKDEGSHGERSVEVEATGFNRICEFPTVDTSERLFDNIPYKLLPIIQIKSSKNNTLFQLTTHDGQPITGRACGSEGFKNCRKGYKTCRVCINGLGPGRMSSFKGLQLAGVNIVSITDSTYIVDYPKKRPPAARSL</sequence>
<dbReference type="GeneID" id="113797815"/>
<dbReference type="CTD" id="64963"/>
<dbReference type="InterPro" id="IPR036967">
    <property type="entry name" value="Ribosomal_uS11_sf"/>
</dbReference>
<evidence type="ECO:0000313" key="5">
    <source>
        <dbReference type="RefSeq" id="XP_027204058.1"/>
    </source>
</evidence>
<evidence type="ECO:0000256" key="1">
    <source>
        <dbReference type="ARBA" id="ARBA00006194"/>
    </source>
</evidence>
<accession>A0A6P6YEZ9</accession>
<dbReference type="PANTHER" id="PTHR11759">
    <property type="entry name" value="40S RIBOSOMAL PROTEIN S14/30S RIBOSOMAL PROTEIN S11"/>
    <property type="match status" value="1"/>
</dbReference>
<dbReference type="GO" id="GO:0003735">
    <property type="term" value="F:structural constituent of ribosome"/>
    <property type="evidence" value="ECO:0007669"/>
    <property type="project" value="InterPro"/>
</dbReference>
<dbReference type="Proteomes" id="UP000515146">
    <property type="component" value="Unplaced"/>
</dbReference>
<dbReference type="OrthoDB" id="1654884at2759"/>